<evidence type="ECO:0000259" key="1">
    <source>
        <dbReference type="PROSITE" id="PS50280"/>
    </source>
</evidence>
<dbReference type="GO" id="GO:0005634">
    <property type="term" value="C:nucleus"/>
    <property type="evidence" value="ECO:0007669"/>
    <property type="project" value="TreeGrafter"/>
</dbReference>
<gene>
    <name evidence="2" type="ORF">HOLleu_18342</name>
</gene>
<keyword evidence="2" id="KW-0489">Methyltransferase</keyword>
<dbReference type="EMBL" id="JAIZAY010000008">
    <property type="protein sequence ID" value="KAJ8037512.1"/>
    <property type="molecule type" value="Genomic_DNA"/>
</dbReference>
<dbReference type="GO" id="GO:0005700">
    <property type="term" value="C:polytene chromosome"/>
    <property type="evidence" value="ECO:0007669"/>
    <property type="project" value="TreeGrafter"/>
</dbReference>
<reference evidence="2" key="1">
    <citation type="submission" date="2021-10" db="EMBL/GenBank/DDBJ databases">
        <title>Tropical sea cucumber genome reveals ecological adaptation and Cuvierian tubules defense mechanism.</title>
        <authorList>
            <person name="Chen T."/>
        </authorList>
    </citation>
    <scope>NUCLEOTIDE SEQUENCE</scope>
    <source>
        <strain evidence="2">Nanhai2018</strain>
        <tissue evidence="2">Muscle</tissue>
    </source>
</reference>
<proteinExistence type="predicted"/>
<dbReference type="PANTHER" id="PTHR46167">
    <property type="entry name" value="N-LYSINE METHYLTRANSFERASE KMT5A"/>
    <property type="match status" value="1"/>
</dbReference>
<dbReference type="GO" id="GO:0006357">
    <property type="term" value="P:regulation of transcription by RNA polymerase II"/>
    <property type="evidence" value="ECO:0007669"/>
    <property type="project" value="TreeGrafter"/>
</dbReference>
<dbReference type="InterPro" id="IPR001214">
    <property type="entry name" value="SET_dom"/>
</dbReference>
<organism evidence="2 3">
    <name type="scientific">Holothuria leucospilota</name>
    <name type="common">Black long sea cucumber</name>
    <name type="synonym">Mertensiothuria leucospilota</name>
    <dbReference type="NCBI Taxonomy" id="206669"/>
    <lineage>
        <taxon>Eukaryota</taxon>
        <taxon>Metazoa</taxon>
        <taxon>Echinodermata</taxon>
        <taxon>Eleutherozoa</taxon>
        <taxon>Echinozoa</taxon>
        <taxon>Holothuroidea</taxon>
        <taxon>Aspidochirotacea</taxon>
        <taxon>Aspidochirotida</taxon>
        <taxon>Holothuriidae</taxon>
        <taxon>Holothuria</taxon>
    </lineage>
</organism>
<dbReference type="Pfam" id="PF00856">
    <property type="entry name" value="SET"/>
    <property type="match status" value="1"/>
</dbReference>
<dbReference type="SMART" id="SM00317">
    <property type="entry name" value="SET"/>
    <property type="match status" value="1"/>
</dbReference>
<dbReference type="Proteomes" id="UP001152320">
    <property type="component" value="Chromosome 8"/>
</dbReference>
<evidence type="ECO:0000313" key="3">
    <source>
        <dbReference type="Proteomes" id="UP001152320"/>
    </source>
</evidence>
<dbReference type="OrthoDB" id="10067281at2759"/>
<sequence length="175" mass="20247">MNFSRKMRRSRRRQEQIVNPAKEAEKYCKEDKDKTHIEKRFVSNEIGWGVITTTARTKGEFLLEYAGDEITADEATRREGLYEEKGLGSFLFYFGRNKCIDATVDNGRLGRFVNDAVGSKENCVMKPLKIGGTTRLCLFAKWDIDAGEELRYDYGIDDLPWRKVCYSCISNISEW</sequence>
<dbReference type="SUPFAM" id="SSF82199">
    <property type="entry name" value="SET domain"/>
    <property type="match status" value="1"/>
</dbReference>
<keyword evidence="3" id="KW-1185">Reference proteome</keyword>
<dbReference type="PROSITE" id="PS50280">
    <property type="entry name" value="SET"/>
    <property type="match status" value="1"/>
</dbReference>
<keyword evidence="2" id="KW-0808">Transferase</keyword>
<feature type="domain" description="SET" evidence="1">
    <location>
        <begin position="35"/>
        <end position="155"/>
    </location>
</feature>
<dbReference type="GO" id="GO:0032259">
    <property type="term" value="P:methylation"/>
    <property type="evidence" value="ECO:0007669"/>
    <property type="project" value="UniProtKB-KW"/>
</dbReference>
<protein>
    <submittedName>
        <fullName evidence="2">N-lysine methyltransferase KMT5A</fullName>
    </submittedName>
</protein>
<dbReference type="GO" id="GO:0043516">
    <property type="term" value="P:regulation of DNA damage response, signal transduction by p53 class mediator"/>
    <property type="evidence" value="ECO:0007669"/>
    <property type="project" value="TreeGrafter"/>
</dbReference>
<comment type="caution">
    <text evidence="2">The sequence shown here is derived from an EMBL/GenBank/DDBJ whole genome shotgun (WGS) entry which is preliminary data.</text>
</comment>
<name>A0A9Q1H6L9_HOLLE</name>
<dbReference type="Gene3D" id="2.170.270.10">
    <property type="entry name" value="SET domain"/>
    <property type="match status" value="1"/>
</dbReference>
<dbReference type="AlphaFoldDB" id="A0A9Q1H6L9"/>
<dbReference type="PANTHER" id="PTHR46167:SF1">
    <property type="entry name" value="N-LYSINE METHYLTRANSFERASE KMT5A"/>
    <property type="match status" value="1"/>
</dbReference>
<dbReference type="InterPro" id="IPR051760">
    <property type="entry name" value="KMT5A"/>
</dbReference>
<accession>A0A9Q1H6L9</accession>
<evidence type="ECO:0000313" key="2">
    <source>
        <dbReference type="EMBL" id="KAJ8037512.1"/>
    </source>
</evidence>
<dbReference type="GO" id="GO:0042799">
    <property type="term" value="F:histone H4K20 methyltransferase activity"/>
    <property type="evidence" value="ECO:0007669"/>
    <property type="project" value="TreeGrafter"/>
</dbReference>
<dbReference type="InterPro" id="IPR046341">
    <property type="entry name" value="SET_dom_sf"/>
</dbReference>